<reference evidence="11" key="1">
    <citation type="submission" date="2020-05" db="EMBL/GenBank/DDBJ databases">
        <title>WGS assembly of Panicum virgatum.</title>
        <authorList>
            <person name="Lovell J.T."/>
            <person name="Jenkins J."/>
            <person name="Shu S."/>
            <person name="Juenger T.E."/>
            <person name="Schmutz J."/>
        </authorList>
    </citation>
    <scope>NUCLEOTIDE SEQUENCE</scope>
    <source>
        <strain evidence="11">AP13</strain>
    </source>
</reference>
<dbReference type="InterPro" id="IPR036315">
    <property type="entry name" value="BRCA2_hlx_sf"/>
</dbReference>
<name>A0A8T0RKR2_PANVG</name>
<dbReference type="EMBL" id="CM029046">
    <property type="protein sequence ID" value="KAG2586822.1"/>
    <property type="molecule type" value="Genomic_DNA"/>
</dbReference>
<evidence type="ECO:0000256" key="3">
    <source>
        <dbReference type="ARBA" id="ARBA00023125"/>
    </source>
</evidence>
<dbReference type="FunFam" id="2.40.50.140:FF:000262">
    <property type="entry name" value="Protein BREAST CANCER SUSCEPTIBILITY 2 homolog B"/>
    <property type="match status" value="1"/>
</dbReference>
<keyword evidence="2" id="KW-0227">DNA damage</keyword>
<dbReference type="Gene3D" id="2.40.50.140">
    <property type="entry name" value="Nucleic acid-binding proteins"/>
    <property type="match status" value="3"/>
</dbReference>
<feature type="compositionally biased region" description="Polar residues" evidence="9">
    <location>
        <begin position="729"/>
        <end position="742"/>
    </location>
</feature>
<evidence type="ECO:0000256" key="9">
    <source>
        <dbReference type="SAM" id="MobiDB-lite"/>
    </source>
</evidence>
<keyword evidence="3" id="KW-0238">DNA-binding</keyword>
<proteinExistence type="predicted"/>
<dbReference type="GO" id="GO:0003677">
    <property type="term" value="F:DNA binding"/>
    <property type="evidence" value="ECO:0007669"/>
    <property type="project" value="UniProtKB-KW"/>
</dbReference>
<dbReference type="InterPro" id="IPR015205">
    <property type="entry name" value="Tower_dom"/>
</dbReference>
<accession>A0A8T0RKR2</accession>
<evidence type="ECO:0000256" key="8">
    <source>
        <dbReference type="ARBA" id="ARBA00053296"/>
    </source>
</evidence>
<dbReference type="SUPFAM" id="SSF50249">
    <property type="entry name" value="Nucleic acid-binding proteins"/>
    <property type="match status" value="3"/>
</dbReference>
<sequence>MPIKWQVWTQPDGRLVWVPATETPPTSPPEAPATARPPDPAPPRSPPPDGAPIEENLGADGADGGRLPLMASLLLQALDKLTEGNGKDALTEGVNTGGLFSTGSGRLVAVSERAIRRASALVGEEMEEATNSNRKRKVTSLSIAEQPFGDDAGLQGEQTNLDVPLGGGAHKDNLLPMFQTGSGKIVPLSKDSVQKSRAVLEENVENAAGARQPMFHTGTGRSVLVSKSSIDKARAVLEGQTVANEGNAGGMEQFPMFQTGSGRAVSISMASVQKAKAVLDENNVYTGNVEGPGYPDQSLIFEIGSGRPVLISERSIERSRSVLMDEGVQNTGQRDTGDRLPIFQTGTGRPVAVKHGSIKKAKAVLEDGDVKRSGNGDDICATSFQFETPTSVLMSSSLIMNDRTVTPKENTSVQEKCYEGDGHLPLFQTGLGRSVTVSKSSIKRASAILEPRNIAKELEDEAHLNDVCATSIIKTGLGKSVLSENSKENAQVVSEAVKRVNSDIGDGFAETPMFQAGIQQFSPENGSSRHRATLLEKGKLATKVYEDCGNSLPMFQTGSGKSVLVSESSVRKARAVLEDEGDVNRENCKLVKMDKKFPVFTSPLKTSCARTVNVSSAGVSRAATLLGLEEDTLSTQFFGHVGDKLGTKITVKLENPERMLDVTSVHAISGGPHKGFCPTEEPIVIESHQQFGFSKTTSDTGGHSIRFSTASGRSMAISTDALQRAKSLLSDSGSEVSPNDSVGCSLASAKEKQPDSTISPKGDESNLLHGTKAIGYAVPDIPVTKGNANKFHMGRQYLSINEIPKVPKLPRYLSEGDNAIDTKDKTQRHHMPAGPLVDITNYMATGSGKNTDHFANGKRVIGGRNSISPFKRPRSSRFITPIKSNKLSSAGESKVASTQIIPCRTKLSARYPFQHQRKSCKEYFGGPPRFLQIEHVTDDVKLMDAKRAEKFKFQHMGTGAEDFQKMLLTCGASISYATKEWVSNHYKWIVWKLASLERCYPTRAAGKFLTVDNVFEELKYRYDREVNHGHRSAIKKILEGNASPSLMMVLCISAIYSCPDQSDNKLEVDKIDNNEDSNGNKSLSASNRNRNMSAKIELTDGWYSLDASLDMALSEQLQKRKLFLGQKLRIWGASLCGWSGPVSFHEASGTVKLMVHINGTYRARWNETLGFCKHAGLPLAFKCIKASGGRVPRTLVGITRIYPVLFRERLPDGRSIVRSERMERKALQLYHQRVSMIAEDIMFEQQENCDSTDDNEEGAEICKMLERAAEPEVIMAGMTSEQLMHFSSYKEKQKEIMQNEVAKKVQKVLEVADLSSRDVTPFLKVRVMGLVSKLSASTSSNKGGLITIWNPTEMQKANLVEGQIYSVTGLMPSNNCTEILYLHGRGSSTTWKPLASTQTTDFEPFFTPRKAIELSKFGEVPLSSEFDIAGFILYVGNMYLCNNQKRQWLFITDGSKFISEQKSEEQDCLLAVIFSSPTTGEDSALFSNTLSGNTVGFSNLVKRQKNQLRHIWVADATESSTYTLSHEIPRKSHLKEAAASAERWASRSCHKIQELKQRVLCIVGDSGG</sequence>
<keyword evidence="1" id="KW-0677">Repeat</keyword>
<keyword evidence="4" id="KW-0233">DNA recombination</keyword>
<dbReference type="InterPro" id="IPR015525">
    <property type="entry name" value="BRCA2"/>
</dbReference>
<dbReference type="SUPFAM" id="SSF81878">
    <property type="entry name" value="BRCA2 tower domain"/>
    <property type="match status" value="1"/>
</dbReference>
<gene>
    <name evidence="11" type="ORF">PVAP13_5NG079500</name>
</gene>
<evidence type="ECO:0000256" key="6">
    <source>
        <dbReference type="ARBA" id="ARBA00023254"/>
    </source>
</evidence>
<dbReference type="FunFam" id="2.40.50.140:FF:000282">
    <property type="entry name" value="Protein BREAST CANCER SUSCEPTIBILITY 2 homolog B"/>
    <property type="match status" value="1"/>
</dbReference>
<dbReference type="Pfam" id="PF00634">
    <property type="entry name" value="BRCA2"/>
    <property type="match status" value="4"/>
</dbReference>
<dbReference type="Pfam" id="PF09103">
    <property type="entry name" value="BRCA-2_OB1"/>
    <property type="match status" value="1"/>
</dbReference>
<keyword evidence="5" id="KW-0234">DNA repair</keyword>
<dbReference type="FunFam" id="2.40.50.140:FF:000267">
    <property type="entry name" value="Protein BREAST CANCER SUSCEPTIBILITY 2 homolog B"/>
    <property type="match status" value="1"/>
</dbReference>
<evidence type="ECO:0000313" key="12">
    <source>
        <dbReference type="Proteomes" id="UP000823388"/>
    </source>
</evidence>
<evidence type="ECO:0000256" key="2">
    <source>
        <dbReference type="ARBA" id="ARBA00022763"/>
    </source>
</evidence>
<dbReference type="PANTHER" id="PTHR11289">
    <property type="entry name" value="BREAST CANCER TYPE 2 SUSCEPTIBILITY PROTEIN BRCA2"/>
    <property type="match status" value="1"/>
</dbReference>
<evidence type="ECO:0000313" key="11">
    <source>
        <dbReference type="EMBL" id="KAG2586822.1"/>
    </source>
</evidence>
<dbReference type="PANTHER" id="PTHR11289:SF0">
    <property type="entry name" value="BREAST CANCER TYPE 2 SUSCEPTIBILITY PROTEIN"/>
    <property type="match status" value="1"/>
</dbReference>
<dbReference type="GO" id="GO:0006355">
    <property type="term" value="P:regulation of DNA-templated transcription"/>
    <property type="evidence" value="ECO:0007669"/>
    <property type="project" value="TreeGrafter"/>
</dbReference>
<evidence type="ECO:0000256" key="5">
    <source>
        <dbReference type="ARBA" id="ARBA00023204"/>
    </source>
</evidence>
<feature type="region of interest" description="Disordered" evidence="9">
    <location>
        <begin position="12"/>
        <end position="64"/>
    </location>
</feature>
<feature type="region of interest" description="Disordered" evidence="9">
    <location>
        <begin position="729"/>
        <end position="766"/>
    </location>
</feature>
<keyword evidence="7" id="KW-0131">Cell cycle</keyword>
<keyword evidence="12" id="KW-1185">Reference proteome</keyword>
<comment type="caution">
    <text evidence="11">The sequence shown here is derived from an EMBL/GenBank/DDBJ whole genome shotgun (WGS) entry which is preliminary data.</text>
</comment>
<keyword evidence="6" id="KW-0469">Meiosis</keyword>
<evidence type="ECO:0000259" key="10">
    <source>
        <dbReference type="SMART" id="SM01341"/>
    </source>
</evidence>
<dbReference type="GO" id="GO:0051321">
    <property type="term" value="P:meiotic cell cycle"/>
    <property type="evidence" value="ECO:0007669"/>
    <property type="project" value="UniProtKB-KW"/>
</dbReference>
<evidence type="ECO:0000256" key="4">
    <source>
        <dbReference type="ARBA" id="ARBA00023172"/>
    </source>
</evidence>
<dbReference type="InterPro" id="IPR002093">
    <property type="entry name" value="BRCA2_repeat"/>
</dbReference>
<dbReference type="CDD" id="cd04493">
    <property type="entry name" value="BRCA2DBD_OB1"/>
    <property type="match status" value="1"/>
</dbReference>
<dbReference type="Proteomes" id="UP000823388">
    <property type="component" value="Chromosome 5N"/>
</dbReference>
<dbReference type="InterPro" id="IPR015187">
    <property type="entry name" value="BRCA2_OB_1"/>
</dbReference>
<dbReference type="SUPFAM" id="SSF81872">
    <property type="entry name" value="BRCA2 helical domain"/>
    <property type="match status" value="1"/>
</dbReference>
<dbReference type="PROSITE" id="PS50138">
    <property type="entry name" value="BRCA2_REPEAT"/>
    <property type="match status" value="4"/>
</dbReference>
<dbReference type="InterPro" id="IPR015252">
    <property type="entry name" value="BRCA2_hlx"/>
</dbReference>
<dbReference type="Pfam" id="PF09169">
    <property type="entry name" value="BRCA-2_helical"/>
    <property type="match status" value="1"/>
</dbReference>
<dbReference type="InterPro" id="IPR012340">
    <property type="entry name" value="NA-bd_OB-fold"/>
</dbReference>
<feature type="compositionally biased region" description="Pro residues" evidence="9">
    <location>
        <begin position="25"/>
        <end position="50"/>
    </location>
</feature>
<comment type="function">
    <text evidence="8">Involved in double-strand break repair and/or homologous recombination by mediating RAD51- and DMC1-facilitated DNA repair. Plays an essential role in both somatic and meiotic homologous recombination. Is crucial for the formation of RAD51 and DMC1 foci during male meiotic homologous recombination in prophase I.</text>
</comment>
<evidence type="ECO:0000256" key="1">
    <source>
        <dbReference type="ARBA" id="ARBA00022737"/>
    </source>
</evidence>
<organism evidence="11 12">
    <name type="scientific">Panicum virgatum</name>
    <name type="common">Blackwell switchgrass</name>
    <dbReference type="NCBI Taxonomy" id="38727"/>
    <lineage>
        <taxon>Eukaryota</taxon>
        <taxon>Viridiplantae</taxon>
        <taxon>Streptophyta</taxon>
        <taxon>Embryophyta</taxon>
        <taxon>Tracheophyta</taxon>
        <taxon>Spermatophyta</taxon>
        <taxon>Magnoliopsida</taxon>
        <taxon>Liliopsida</taxon>
        <taxon>Poales</taxon>
        <taxon>Poaceae</taxon>
        <taxon>PACMAD clade</taxon>
        <taxon>Panicoideae</taxon>
        <taxon>Panicodae</taxon>
        <taxon>Paniceae</taxon>
        <taxon>Panicinae</taxon>
        <taxon>Panicum</taxon>
        <taxon>Panicum sect. Hiantes</taxon>
    </lineage>
</organism>
<dbReference type="GO" id="GO:0000724">
    <property type="term" value="P:double-strand break repair via homologous recombination"/>
    <property type="evidence" value="ECO:0007669"/>
    <property type="project" value="InterPro"/>
</dbReference>
<evidence type="ECO:0000256" key="7">
    <source>
        <dbReference type="ARBA" id="ARBA00023306"/>
    </source>
</evidence>
<protein>
    <recommendedName>
        <fullName evidence="10">Tower domain-containing protein</fullName>
    </recommendedName>
</protein>
<feature type="domain" description="Tower" evidence="10">
    <location>
        <begin position="1207"/>
        <end position="1247"/>
    </location>
</feature>
<dbReference type="SMART" id="SM01341">
    <property type="entry name" value="Tower"/>
    <property type="match status" value="1"/>
</dbReference>